<comment type="caution">
    <text evidence="2">The sequence shown here is derived from an EMBL/GenBank/DDBJ whole genome shotgun (WGS) entry which is preliminary data.</text>
</comment>
<dbReference type="OrthoDB" id="5347798at2"/>
<feature type="coiled-coil region" evidence="1">
    <location>
        <begin position="15"/>
        <end position="45"/>
    </location>
</feature>
<evidence type="ECO:0000313" key="2">
    <source>
        <dbReference type="EMBL" id="OEK06957.1"/>
    </source>
</evidence>
<gene>
    <name evidence="2" type="ORF">BFP71_04685</name>
</gene>
<keyword evidence="3" id="KW-1185">Reference proteome</keyword>
<dbReference type="EMBL" id="MDGQ01000003">
    <property type="protein sequence ID" value="OEK06957.1"/>
    <property type="molecule type" value="Genomic_DNA"/>
</dbReference>
<dbReference type="Proteomes" id="UP000095552">
    <property type="component" value="Unassembled WGS sequence"/>
</dbReference>
<name>A0A1E5T6N0_9BACT</name>
<accession>A0A1E5T6N0</accession>
<evidence type="ECO:0008006" key="4">
    <source>
        <dbReference type="Google" id="ProtNLM"/>
    </source>
</evidence>
<protein>
    <recommendedName>
        <fullName evidence="4">Cell envelope biogenesis protein OmpA</fullName>
    </recommendedName>
</protein>
<evidence type="ECO:0000256" key="1">
    <source>
        <dbReference type="SAM" id="Coils"/>
    </source>
</evidence>
<organism evidence="2 3">
    <name type="scientific">Roseivirga misakiensis</name>
    <dbReference type="NCBI Taxonomy" id="1563681"/>
    <lineage>
        <taxon>Bacteria</taxon>
        <taxon>Pseudomonadati</taxon>
        <taxon>Bacteroidota</taxon>
        <taxon>Cytophagia</taxon>
        <taxon>Cytophagales</taxon>
        <taxon>Roseivirgaceae</taxon>
        <taxon>Roseivirga</taxon>
    </lineage>
</organism>
<reference evidence="2 3" key="1">
    <citation type="submission" date="2016-08" db="EMBL/GenBank/DDBJ databases">
        <title>Draft genome of Fabibacter sp. strain SK-8.</title>
        <authorList>
            <person name="Wong S.-K."/>
            <person name="Hamasaki K."/>
            <person name="Yoshizawa S."/>
        </authorList>
    </citation>
    <scope>NUCLEOTIDE SEQUENCE [LARGE SCALE GENOMIC DNA]</scope>
    <source>
        <strain evidence="2 3">SK-8</strain>
    </source>
</reference>
<proteinExistence type="predicted"/>
<keyword evidence="1" id="KW-0175">Coiled coil</keyword>
<sequence length="278" mass="31589">MSQSAGFDQLRKILLEQDREDRQALAQKLEELDAQVNDKEKLEERVNPILVDQNGALKNNFSQLFGPQITESIRKQIKESQDEVVEVLYPIIGRMIKKYITSEIEKLSEKVDAQMEMAFSWEGWKVRIKAWISGTPQKDMVMSGLVEPKIEEIFVIERNSGILLGSYTKKESLDGDMVAGMLTAIKAFVEDAFSADSQELESIDYQNYKVILKSFNSFYIAVVTSGIANASFKDKLDDQLLNFAQKVLTKAKEGEEPNQEQITTGLAEYFNDFEDVSE</sequence>
<dbReference type="RefSeq" id="WP_069834269.1">
    <property type="nucleotide sequence ID" value="NZ_MDGQ01000003.1"/>
</dbReference>
<dbReference type="AlphaFoldDB" id="A0A1E5T6N0"/>
<evidence type="ECO:0000313" key="3">
    <source>
        <dbReference type="Proteomes" id="UP000095552"/>
    </source>
</evidence>
<dbReference type="STRING" id="1563681.BFP71_04685"/>